<dbReference type="SMART" id="SM00133">
    <property type="entry name" value="S_TK_X"/>
    <property type="match status" value="1"/>
</dbReference>
<dbReference type="Proteomes" id="UP000788993">
    <property type="component" value="Unassembled WGS sequence"/>
</dbReference>
<keyword evidence="1" id="KW-0723">Serine/threonine-protein kinase</keyword>
<dbReference type="FunFam" id="3.30.200.20:FF:000042">
    <property type="entry name" value="Aurora kinase A"/>
    <property type="match status" value="1"/>
</dbReference>
<dbReference type="Gene3D" id="3.30.200.20">
    <property type="entry name" value="Phosphorylase Kinase, domain 1"/>
    <property type="match status" value="1"/>
</dbReference>
<dbReference type="CDD" id="cd05123">
    <property type="entry name" value="STKc_AGC"/>
    <property type="match status" value="1"/>
</dbReference>
<keyword evidence="4" id="KW-0547">Nucleotide-binding</keyword>
<accession>A0A9P8TGH6</accession>
<dbReference type="Gene3D" id="1.10.510.10">
    <property type="entry name" value="Transferase(Phosphotransferase) domain 1"/>
    <property type="match status" value="1"/>
</dbReference>
<gene>
    <name evidence="9" type="ORF">OGATHE_000568</name>
</gene>
<dbReference type="PROSITE" id="PS50011">
    <property type="entry name" value="PROTEIN_KINASE_DOM"/>
    <property type="match status" value="1"/>
</dbReference>
<evidence type="ECO:0000256" key="3">
    <source>
        <dbReference type="ARBA" id="ARBA00022679"/>
    </source>
</evidence>
<keyword evidence="10" id="KW-1185">Reference proteome</keyword>
<dbReference type="EMBL" id="JAEUBD010000095">
    <property type="protein sequence ID" value="KAH3677914.1"/>
    <property type="molecule type" value="Genomic_DNA"/>
</dbReference>
<evidence type="ECO:0000259" key="7">
    <source>
        <dbReference type="PROSITE" id="PS50011"/>
    </source>
</evidence>
<evidence type="ECO:0000256" key="5">
    <source>
        <dbReference type="ARBA" id="ARBA00022777"/>
    </source>
</evidence>
<name>A0A9P8TGH6_9ASCO</name>
<feature type="domain" description="AGC-kinase C-terminal" evidence="8">
    <location>
        <begin position="325"/>
        <end position="426"/>
    </location>
</feature>
<dbReference type="Pfam" id="PF00069">
    <property type="entry name" value="Pkinase"/>
    <property type="match status" value="1"/>
</dbReference>
<evidence type="ECO:0000256" key="6">
    <source>
        <dbReference type="ARBA" id="ARBA00022840"/>
    </source>
</evidence>
<keyword evidence="2" id="KW-0597">Phosphoprotein</keyword>
<proteinExistence type="predicted"/>
<dbReference type="GO" id="GO:0004674">
    <property type="term" value="F:protein serine/threonine kinase activity"/>
    <property type="evidence" value="ECO:0007669"/>
    <property type="project" value="UniProtKB-KW"/>
</dbReference>
<dbReference type="SMART" id="SM00220">
    <property type="entry name" value="S_TKc"/>
    <property type="match status" value="1"/>
</dbReference>
<organism evidence="9 10">
    <name type="scientific">Ogataea polymorpha</name>
    <dbReference type="NCBI Taxonomy" id="460523"/>
    <lineage>
        <taxon>Eukaryota</taxon>
        <taxon>Fungi</taxon>
        <taxon>Dikarya</taxon>
        <taxon>Ascomycota</taxon>
        <taxon>Saccharomycotina</taxon>
        <taxon>Pichiomycetes</taxon>
        <taxon>Pichiales</taxon>
        <taxon>Pichiaceae</taxon>
        <taxon>Ogataea</taxon>
    </lineage>
</organism>
<reference evidence="9" key="2">
    <citation type="submission" date="2021-01" db="EMBL/GenBank/DDBJ databases">
        <authorList>
            <person name="Schikora-Tamarit M.A."/>
        </authorList>
    </citation>
    <scope>NUCLEOTIDE SEQUENCE</scope>
    <source>
        <strain evidence="9">NCAIM Y.01608</strain>
    </source>
</reference>
<evidence type="ECO:0000256" key="2">
    <source>
        <dbReference type="ARBA" id="ARBA00022553"/>
    </source>
</evidence>
<dbReference type="InterPro" id="IPR000719">
    <property type="entry name" value="Prot_kinase_dom"/>
</dbReference>
<evidence type="ECO:0000313" key="10">
    <source>
        <dbReference type="Proteomes" id="UP000788993"/>
    </source>
</evidence>
<feature type="domain" description="Protein kinase" evidence="7">
    <location>
        <begin position="69"/>
        <end position="324"/>
    </location>
</feature>
<dbReference type="AlphaFoldDB" id="A0A9P8TGH6"/>
<keyword evidence="6" id="KW-0067">ATP-binding</keyword>
<evidence type="ECO:0000313" key="9">
    <source>
        <dbReference type="EMBL" id="KAH3677914.1"/>
    </source>
</evidence>
<evidence type="ECO:0000256" key="1">
    <source>
        <dbReference type="ARBA" id="ARBA00022527"/>
    </source>
</evidence>
<reference evidence="9" key="1">
    <citation type="journal article" date="2021" name="Open Biol.">
        <title>Shared evolutionary footprints suggest mitochondrial oxidative damage underlies multiple complex I losses in fungi.</title>
        <authorList>
            <person name="Schikora-Tamarit M.A."/>
            <person name="Marcet-Houben M."/>
            <person name="Nosek J."/>
            <person name="Gabaldon T."/>
        </authorList>
    </citation>
    <scope>NUCLEOTIDE SEQUENCE</scope>
    <source>
        <strain evidence="9">NCAIM Y.01608</strain>
    </source>
</reference>
<dbReference type="InterPro" id="IPR011009">
    <property type="entry name" value="Kinase-like_dom_sf"/>
</dbReference>
<dbReference type="PROSITE" id="PS00108">
    <property type="entry name" value="PROTEIN_KINASE_ST"/>
    <property type="match status" value="1"/>
</dbReference>
<dbReference type="InterPro" id="IPR045270">
    <property type="entry name" value="STKc_AGC"/>
</dbReference>
<comment type="caution">
    <text evidence="9">The sequence shown here is derived from an EMBL/GenBank/DDBJ whole genome shotgun (WGS) entry which is preliminary data.</text>
</comment>
<dbReference type="FunFam" id="1.10.510.10:FF:000048">
    <property type="entry name" value="Protein kinase C"/>
    <property type="match status" value="1"/>
</dbReference>
<dbReference type="InterPro" id="IPR008271">
    <property type="entry name" value="Ser/Thr_kinase_AS"/>
</dbReference>
<sequence>MAQLFEFDDEQLASKIEKLDLRESNELDVSKLGDFASSDGVGSRLAKSYEVPIDLPYQAGKRKKKVTDFQPIKVLGKGSYGKVILVKDKISGKLYAQKQLRKASMIVNAKNYERTLTERTILERVRHPNVVKLFYALQDFDKLYLILEYLEGGELFHHLSQERILSEKIACFYVAEIILALRHLHLHTGVIYRDLKPENCMLNRRGHLVLTDFGLSKVSTESSSLFGTAQYIAPEVIQGERYDSQCDWWSLGAVTFDLLTGSPPFTGNNNKKIMDKILTQKVRYPFYLSQDAKDLLIKLLNKNPLKRLNCDTEFDQKVRSHRFFRYINWQHVIDQNDAEQPPPIVPVVTNPELAENFDEEFTSMKITPPSSPIEHSLLKEIEEESRSTSTSSYIAIKKPTADNQFEESVYFNNFSYTNEEYLVDLKDHD</sequence>
<keyword evidence="5" id="KW-0418">Kinase</keyword>
<dbReference type="InterPro" id="IPR000961">
    <property type="entry name" value="AGC-kinase_C"/>
</dbReference>
<dbReference type="PANTHER" id="PTHR24351">
    <property type="entry name" value="RIBOSOMAL PROTEIN S6 KINASE"/>
    <property type="match status" value="1"/>
</dbReference>
<evidence type="ECO:0000256" key="4">
    <source>
        <dbReference type="ARBA" id="ARBA00022741"/>
    </source>
</evidence>
<evidence type="ECO:0000259" key="8">
    <source>
        <dbReference type="PROSITE" id="PS51285"/>
    </source>
</evidence>
<dbReference type="GO" id="GO:0005524">
    <property type="term" value="F:ATP binding"/>
    <property type="evidence" value="ECO:0007669"/>
    <property type="project" value="UniProtKB-KW"/>
</dbReference>
<evidence type="ECO:0008006" key="11">
    <source>
        <dbReference type="Google" id="ProtNLM"/>
    </source>
</evidence>
<dbReference type="SUPFAM" id="SSF56112">
    <property type="entry name" value="Protein kinase-like (PK-like)"/>
    <property type="match status" value="1"/>
</dbReference>
<protein>
    <recommendedName>
        <fullName evidence="11">Protein kinase domain-containing protein</fullName>
    </recommendedName>
</protein>
<dbReference type="PROSITE" id="PS51285">
    <property type="entry name" value="AGC_KINASE_CTER"/>
    <property type="match status" value="1"/>
</dbReference>
<keyword evidence="3" id="KW-0808">Transferase</keyword>